<evidence type="ECO:0000256" key="5">
    <source>
        <dbReference type="ARBA" id="ARBA00022694"/>
    </source>
</evidence>
<accession>A0A2U1PLE4</accession>
<reference evidence="22 23" key="1">
    <citation type="journal article" date="2018" name="Mol. Plant">
        <title>The genome of Artemisia annua provides insight into the evolution of Asteraceae family and artemisinin biosynthesis.</title>
        <authorList>
            <person name="Shen Q."/>
            <person name="Zhang L."/>
            <person name="Liao Z."/>
            <person name="Wang S."/>
            <person name="Yan T."/>
            <person name="Shi P."/>
            <person name="Liu M."/>
            <person name="Fu X."/>
            <person name="Pan Q."/>
            <person name="Wang Y."/>
            <person name="Lv Z."/>
            <person name="Lu X."/>
            <person name="Zhang F."/>
            <person name="Jiang W."/>
            <person name="Ma Y."/>
            <person name="Chen M."/>
            <person name="Hao X."/>
            <person name="Li L."/>
            <person name="Tang Y."/>
            <person name="Lv G."/>
            <person name="Zhou Y."/>
            <person name="Sun X."/>
            <person name="Brodelius P.E."/>
            <person name="Rose J.K.C."/>
            <person name="Tang K."/>
        </authorList>
    </citation>
    <scope>NUCLEOTIDE SEQUENCE [LARGE SCALE GENOMIC DNA]</scope>
    <source>
        <strain evidence="23">cv. Huhao1</strain>
        <tissue evidence="22">Leaf</tissue>
    </source>
</reference>
<dbReference type="GO" id="GO:0106414">
    <property type="term" value="F:mRNA dihydrouridine synthase activity"/>
    <property type="evidence" value="ECO:0007669"/>
    <property type="project" value="RHEA"/>
</dbReference>
<dbReference type="InterPro" id="IPR000571">
    <property type="entry name" value="Znf_CCCH"/>
</dbReference>
<evidence type="ECO:0000256" key="4">
    <source>
        <dbReference type="ARBA" id="ARBA00022664"/>
    </source>
</evidence>
<dbReference type="GO" id="GO:0006397">
    <property type="term" value="P:mRNA processing"/>
    <property type="evidence" value="ECO:0007669"/>
    <property type="project" value="UniProtKB-KW"/>
</dbReference>
<evidence type="ECO:0000256" key="12">
    <source>
        <dbReference type="ARBA" id="ARBA00023027"/>
    </source>
</evidence>
<evidence type="ECO:0000256" key="3">
    <source>
        <dbReference type="ARBA" id="ARBA00022643"/>
    </source>
</evidence>
<comment type="similarity">
    <text evidence="19">Belongs to the dus family. Dus3 subfamily.</text>
</comment>
<evidence type="ECO:0000256" key="7">
    <source>
        <dbReference type="ARBA" id="ARBA00022737"/>
    </source>
</evidence>
<comment type="catalytic activity">
    <reaction evidence="16">
        <text>a 5,6-dihydrouridine in mRNA + NADP(+) = a uridine in mRNA + NADPH + H(+)</text>
        <dbReference type="Rhea" id="RHEA:69855"/>
        <dbReference type="Rhea" id="RHEA-COMP:14658"/>
        <dbReference type="Rhea" id="RHEA-COMP:17789"/>
        <dbReference type="ChEBI" id="CHEBI:15378"/>
        <dbReference type="ChEBI" id="CHEBI:57783"/>
        <dbReference type="ChEBI" id="CHEBI:58349"/>
        <dbReference type="ChEBI" id="CHEBI:65315"/>
        <dbReference type="ChEBI" id="CHEBI:74443"/>
    </reaction>
    <physiologicalReaction direction="right-to-left" evidence="16">
        <dbReference type="Rhea" id="RHEA:69857"/>
    </physiologicalReaction>
</comment>
<evidence type="ECO:0000256" key="13">
    <source>
        <dbReference type="ARBA" id="ARBA00045934"/>
    </source>
</evidence>
<keyword evidence="6 18" id="KW-0479">Metal-binding</keyword>
<evidence type="ECO:0000256" key="14">
    <source>
        <dbReference type="ARBA" id="ARBA00048266"/>
    </source>
</evidence>
<dbReference type="Proteomes" id="UP000245207">
    <property type="component" value="Unassembled WGS sequence"/>
</dbReference>
<evidence type="ECO:0000256" key="6">
    <source>
        <dbReference type="ARBA" id="ARBA00022723"/>
    </source>
</evidence>
<evidence type="ECO:0000256" key="11">
    <source>
        <dbReference type="ARBA" id="ARBA00023002"/>
    </source>
</evidence>
<evidence type="ECO:0000313" key="23">
    <source>
        <dbReference type="Proteomes" id="UP000245207"/>
    </source>
</evidence>
<evidence type="ECO:0000256" key="16">
    <source>
        <dbReference type="ARBA" id="ARBA00049447"/>
    </source>
</evidence>
<keyword evidence="11 19" id="KW-0560">Oxidoreductase</keyword>
<feature type="region of interest" description="Disordered" evidence="20">
    <location>
        <begin position="285"/>
        <end position="341"/>
    </location>
</feature>
<dbReference type="InterPro" id="IPR013785">
    <property type="entry name" value="Aldolase_TIM"/>
</dbReference>
<evidence type="ECO:0000256" key="9">
    <source>
        <dbReference type="ARBA" id="ARBA00022833"/>
    </source>
</evidence>
<feature type="compositionally biased region" description="Polar residues" evidence="20">
    <location>
        <begin position="303"/>
        <end position="316"/>
    </location>
</feature>
<feature type="compositionally biased region" description="Polar residues" evidence="20">
    <location>
        <begin position="326"/>
        <end position="335"/>
    </location>
</feature>
<protein>
    <recommendedName>
        <fullName evidence="19">tRNA-dihydrouridine(47) synthase [NAD(P)(+)]</fullName>
        <ecNumber evidence="19">1.3.1.-</ecNumber>
    </recommendedName>
    <alternativeName>
        <fullName evidence="19">tRNA-dihydrouridine synthase 3</fullName>
    </alternativeName>
</protein>
<keyword evidence="8 18" id="KW-0863">Zinc-finger</keyword>
<dbReference type="FunFam" id="3.20.20.70:FF:000067">
    <property type="entry name" value="tRNA-dihydrouridine(47) synthase [NAD(P)(+)]"/>
    <property type="match status" value="1"/>
</dbReference>
<feature type="region of interest" description="Disordered" evidence="20">
    <location>
        <begin position="1"/>
        <end position="49"/>
    </location>
</feature>
<dbReference type="PROSITE" id="PS50103">
    <property type="entry name" value="ZF_C3H1"/>
    <property type="match status" value="1"/>
</dbReference>
<keyword evidence="5 19" id="KW-0819">tRNA processing</keyword>
<dbReference type="InterPro" id="IPR018517">
    <property type="entry name" value="tRNA_hU_synthase_CS"/>
</dbReference>
<dbReference type="CDD" id="cd02801">
    <property type="entry name" value="DUS_like_FMN"/>
    <property type="match status" value="1"/>
</dbReference>
<keyword evidence="2 19" id="KW-0285">Flavoprotein</keyword>
<dbReference type="OrthoDB" id="259935at2759"/>
<evidence type="ECO:0000313" key="22">
    <source>
        <dbReference type="EMBL" id="PWA86584.1"/>
    </source>
</evidence>
<evidence type="ECO:0000256" key="8">
    <source>
        <dbReference type="ARBA" id="ARBA00022771"/>
    </source>
</evidence>
<comment type="catalytic activity">
    <reaction evidence="15">
        <text>a 5,6-dihydrouridine in mRNA + NAD(+) = a uridine in mRNA + NADH + H(+)</text>
        <dbReference type="Rhea" id="RHEA:69851"/>
        <dbReference type="Rhea" id="RHEA-COMP:14658"/>
        <dbReference type="Rhea" id="RHEA-COMP:17789"/>
        <dbReference type="ChEBI" id="CHEBI:15378"/>
        <dbReference type="ChEBI" id="CHEBI:57540"/>
        <dbReference type="ChEBI" id="CHEBI:57945"/>
        <dbReference type="ChEBI" id="CHEBI:65315"/>
        <dbReference type="ChEBI" id="CHEBI:74443"/>
    </reaction>
    <physiologicalReaction direction="right-to-left" evidence="15">
        <dbReference type="Rhea" id="RHEA:69853"/>
    </physiologicalReaction>
</comment>
<keyword evidence="12" id="KW-0520">NAD</keyword>
<keyword evidence="3 19" id="KW-0288">FMN</keyword>
<dbReference type="Gene3D" id="3.20.20.70">
    <property type="entry name" value="Aldolase class I"/>
    <property type="match status" value="1"/>
</dbReference>
<sequence length="673" mass="74416">MEPPLATLEPPTATAEPPPDTVEPPTVTVEPLTETAEPPPAAVEQQPKAVRKPITEMTVEEMIAKAIVPVKKEFICSAPTRVNTDNNNNNLSNDVVSVTPSVAVPVIEKKSKRQLKRERHQEKQSTRNLCSMVAKTGKADSCPFNDKCRYSHDIEAYKAQKPADLEGNCPFDSDEGPCPYGLACRYLGTHKNSDVANGTSNIHKNSEVNGLKKEVQKLLWKNNMKFPKADAKLKALGLMGPKSKKTVEADNDESETVSNAPVTNENGGGEIEQNECCLDVPEKVEDQNGVDDSRPLKRGKSLSDATCDSIGETNGVSVEEKDLVTSGAQPESLPTNDHMETDKSLKLHPREKKLIDFRDKLYLAPLTTVGNLPYRRVCKGLGADITCGEMAMCTNLLQGQAAEWALLRRHASEDLFGVQICGAFPDTVARAAELIEQECNVDFIDINMGCPIDLVVNKGAGSALLSKPMRMKNVIRAVSSTVDIPVTIKARTSYFEGRGRIDSLIADIGQWGASAVTIHGRSRQQRYTKQPDWDFVYQCTRKAPDLQVVGNGDIFSFSDWKKHKSDCPELSSCMIARGALVKPWLFTEIKEQRDWDISSGERLNIFKDYVRFGLEHWGSDTKESIVVQLSLYKFWVKAFHPIKISELLLGKVPDGFRFSPKHKSNAFDKAENG</sequence>
<dbReference type="AlphaFoldDB" id="A0A2U1PLE4"/>
<feature type="domain" description="C3H1-type" evidence="21">
    <location>
        <begin position="124"/>
        <end position="155"/>
    </location>
</feature>
<dbReference type="Pfam" id="PF01207">
    <property type="entry name" value="Dus"/>
    <property type="match status" value="1"/>
</dbReference>
<feature type="compositionally biased region" description="Low complexity" evidence="20">
    <location>
        <begin position="1"/>
        <end position="15"/>
    </location>
</feature>
<evidence type="ECO:0000256" key="2">
    <source>
        <dbReference type="ARBA" id="ARBA00022630"/>
    </source>
</evidence>
<comment type="cofactor">
    <cofactor evidence="1 19">
        <name>FMN</name>
        <dbReference type="ChEBI" id="CHEBI:58210"/>
    </cofactor>
</comment>
<feature type="compositionally biased region" description="Basic and acidic residues" evidence="20">
    <location>
        <begin position="285"/>
        <end position="295"/>
    </location>
</feature>
<keyword evidence="7" id="KW-0677">Repeat</keyword>
<feature type="zinc finger region" description="C3H1-type" evidence="18">
    <location>
        <begin position="124"/>
        <end position="155"/>
    </location>
</feature>
<evidence type="ECO:0000256" key="18">
    <source>
        <dbReference type="PROSITE-ProRule" id="PRU00723"/>
    </source>
</evidence>
<dbReference type="PANTHER" id="PTHR45846:SF1">
    <property type="entry name" value="TRNA-DIHYDROURIDINE(47) SYNTHASE [NAD(P)(+)]-LIKE"/>
    <property type="match status" value="1"/>
</dbReference>
<dbReference type="GO" id="GO:0003723">
    <property type="term" value="F:RNA binding"/>
    <property type="evidence" value="ECO:0007669"/>
    <property type="project" value="TreeGrafter"/>
</dbReference>
<dbReference type="STRING" id="35608.A0A2U1PLE4"/>
<dbReference type="PANTHER" id="PTHR45846">
    <property type="entry name" value="TRNA-DIHYDROURIDINE(47) SYNTHASE [NAD(P)(+)]-LIKE"/>
    <property type="match status" value="1"/>
</dbReference>
<evidence type="ECO:0000256" key="10">
    <source>
        <dbReference type="ARBA" id="ARBA00022857"/>
    </source>
</evidence>
<evidence type="ECO:0000256" key="17">
    <source>
        <dbReference type="ARBA" id="ARBA00049513"/>
    </source>
</evidence>
<dbReference type="FunFam" id="4.10.1000.10:FF:000029">
    <property type="entry name" value="tRNA-dihydrouridine(47) synthase [NAD(P)(+)]"/>
    <property type="match status" value="1"/>
</dbReference>
<keyword evidence="23" id="KW-1185">Reference proteome</keyword>
<comment type="caution">
    <text evidence="22">The sequence shown here is derived from an EMBL/GenBank/DDBJ whole genome shotgun (WGS) entry which is preliminary data.</text>
</comment>
<evidence type="ECO:0000259" key="21">
    <source>
        <dbReference type="PROSITE" id="PS50103"/>
    </source>
</evidence>
<dbReference type="Gene3D" id="4.10.1000.10">
    <property type="entry name" value="Zinc finger, CCCH-type"/>
    <property type="match status" value="1"/>
</dbReference>
<dbReference type="EC" id="1.3.1.-" evidence="19"/>
<evidence type="ECO:0000256" key="15">
    <source>
        <dbReference type="ARBA" id="ARBA00048342"/>
    </source>
</evidence>
<name>A0A2U1PLE4_ARTAN</name>
<feature type="compositionally biased region" description="Low complexity" evidence="20">
    <location>
        <begin position="23"/>
        <end position="36"/>
    </location>
</feature>
<comment type="catalytic activity">
    <reaction evidence="14">
        <text>5,6-dihydrouridine(47) in tRNA + NAD(+) = uridine(47) in tRNA + NADH + H(+)</text>
        <dbReference type="Rhea" id="RHEA:53364"/>
        <dbReference type="Rhea" id="RHEA-COMP:13539"/>
        <dbReference type="Rhea" id="RHEA-COMP:13540"/>
        <dbReference type="ChEBI" id="CHEBI:15378"/>
        <dbReference type="ChEBI" id="CHEBI:57540"/>
        <dbReference type="ChEBI" id="CHEBI:57945"/>
        <dbReference type="ChEBI" id="CHEBI:65315"/>
        <dbReference type="ChEBI" id="CHEBI:74443"/>
        <dbReference type="EC" id="1.3.1.89"/>
    </reaction>
    <physiologicalReaction direction="right-to-left" evidence="14">
        <dbReference type="Rhea" id="RHEA:53366"/>
    </physiologicalReaction>
</comment>
<comment type="catalytic activity">
    <reaction evidence="17">
        <text>5,6-dihydrouridine(47) in tRNA + NADP(+) = uridine(47) in tRNA + NADPH + H(+)</text>
        <dbReference type="Rhea" id="RHEA:53360"/>
        <dbReference type="Rhea" id="RHEA-COMP:13539"/>
        <dbReference type="Rhea" id="RHEA-COMP:13540"/>
        <dbReference type="ChEBI" id="CHEBI:15378"/>
        <dbReference type="ChEBI" id="CHEBI:57783"/>
        <dbReference type="ChEBI" id="CHEBI:58349"/>
        <dbReference type="ChEBI" id="CHEBI:65315"/>
        <dbReference type="ChEBI" id="CHEBI:74443"/>
        <dbReference type="EC" id="1.3.1.89"/>
    </reaction>
    <physiologicalReaction direction="right-to-left" evidence="17">
        <dbReference type="Rhea" id="RHEA:53362"/>
    </physiologicalReaction>
</comment>
<dbReference type="SUPFAM" id="SSF51395">
    <property type="entry name" value="FMN-linked oxidoreductases"/>
    <property type="match status" value="1"/>
</dbReference>
<evidence type="ECO:0000256" key="20">
    <source>
        <dbReference type="SAM" id="MobiDB-lite"/>
    </source>
</evidence>
<organism evidence="22 23">
    <name type="scientific">Artemisia annua</name>
    <name type="common">Sweet wormwood</name>
    <dbReference type="NCBI Taxonomy" id="35608"/>
    <lineage>
        <taxon>Eukaryota</taxon>
        <taxon>Viridiplantae</taxon>
        <taxon>Streptophyta</taxon>
        <taxon>Embryophyta</taxon>
        <taxon>Tracheophyta</taxon>
        <taxon>Spermatophyta</taxon>
        <taxon>Magnoliopsida</taxon>
        <taxon>eudicotyledons</taxon>
        <taxon>Gunneridae</taxon>
        <taxon>Pentapetalae</taxon>
        <taxon>asterids</taxon>
        <taxon>campanulids</taxon>
        <taxon>Asterales</taxon>
        <taxon>Asteraceae</taxon>
        <taxon>Asteroideae</taxon>
        <taxon>Anthemideae</taxon>
        <taxon>Artemisiinae</taxon>
        <taxon>Artemisia</taxon>
    </lineage>
</organism>
<keyword evidence="4" id="KW-0507">mRNA processing</keyword>
<dbReference type="Pfam" id="PF25585">
    <property type="entry name" value="zf-CCCH_DUS3L"/>
    <property type="match status" value="1"/>
</dbReference>
<comment type="function">
    <text evidence="13">Catalyzes the synthesis of dihydrouridine, a modified base found in the D-loop of most tRNAs. Specifically modifies U47 in cytoplasmic tRNAs. Catalyzes the synthesis of dihydrouridine in some mRNAs, thereby affecting their translation.</text>
</comment>
<feature type="region of interest" description="Disordered" evidence="20">
    <location>
        <begin position="245"/>
        <end position="272"/>
    </location>
</feature>
<dbReference type="GO" id="GO:0008270">
    <property type="term" value="F:zinc ion binding"/>
    <property type="evidence" value="ECO:0007669"/>
    <property type="project" value="UniProtKB-KW"/>
</dbReference>
<keyword evidence="10" id="KW-0521">NADP</keyword>
<dbReference type="GO" id="GO:0050660">
    <property type="term" value="F:flavin adenine dinucleotide binding"/>
    <property type="evidence" value="ECO:0007669"/>
    <property type="project" value="UniProtKB-UniRule"/>
</dbReference>
<proteinExistence type="inferred from homology"/>
<dbReference type="GO" id="GO:0102265">
    <property type="term" value="F:tRNA-dihydrouridine47 synthase activity"/>
    <property type="evidence" value="ECO:0007669"/>
    <property type="project" value="UniProtKB-EC"/>
</dbReference>
<dbReference type="EMBL" id="PKPP01001001">
    <property type="protein sequence ID" value="PWA86584.1"/>
    <property type="molecule type" value="Genomic_DNA"/>
</dbReference>
<keyword evidence="9 18" id="KW-0862">Zinc</keyword>
<evidence type="ECO:0000256" key="1">
    <source>
        <dbReference type="ARBA" id="ARBA00001917"/>
    </source>
</evidence>
<evidence type="ECO:0000256" key="19">
    <source>
        <dbReference type="RuleBase" id="RU291113"/>
    </source>
</evidence>
<dbReference type="PROSITE" id="PS01136">
    <property type="entry name" value="UPF0034"/>
    <property type="match status" value="1"/>
</dbReference>
<dbReference type="InterPro" id="IPR035587">
    <property type="entry name" value="DUS-like_FMN-bd"/>
</dbReference>
<gene>
    <name evidence="22" type="ORF">CTI12_AA138910</name>
</gene>